<evidence type="ECO:0000256" key="4">
    <source>
        <dbReference type="ARBA" id="ARBA00022692"/>
    </source>
</evidence>
<feature type="coiled-coil region" evidence="14">
    <location>
        <begin position="582"/>
        <end position="609"/>
    </location>
</feature>
<sequence>MEREVPVRVKDTTNIIDSQPRKKVMMNVDSMQHVTKFQKSLSRLSEFVTPSYSVQAETLTSPVNENQMFVFHLNMHGISEEKERRLRELYERLDMNKDGTIDIRDLTNALKQRAPHIPSGVIPELFARIDHLNDDIITFAEFVQYAVEHEKKLEIIFRDLDKNKNGYVGVQEIKKYCEDLGLPITDAKAQGIVEWMARTGSASVNFSEFKDFMLLYPRSKPEEIAKFWKHNLMIDIGEDSQIPEDFSQQEIASGFWWKHLMAGGVAGCVSRTCTAPLDRVKIYLQVHATLLNRLRFPKAAKLLYEEGGLRSFWRGNGVNVAKIAPESAIKFLSYDLIKRIIIRHRDEGHKLQISERFAAGSAAGVVSQTIIYPLEVLKTRLALRRSGQFERNFVDFAVKMYKNEGILCFYKGIVPNLIGIIPYAGIDLAVYETLKNYYLNNYNTNGVRDIVALPVCGACSSICGMLASYPFALVRTRLQALAISDNLTQPVTMNGQIQYIWRNDGLYGFYRGLTANLMKAVPAVAISYYVYEHMRSVRDTGLVFPSTLTNDEKHLKELFEKLRNIRKAIAATNKINVNATVGDNLKTERKTTKRHLQQAEEATEEVKRKVLIGAVSFKKADEKKDSFKRSSLVGRRRTNNSGMELLSPNVNDGFDTYKPFSSENHSGMIKKIEPSDSFDTYKPSCKNTESDIIRKEGSNVASQRISTGRTSLDSSDSCISPAADSFDTSKTTEGACGFDNYKPVSVVDSGDAASSSFDTYKPASVSGDGFDNYKPRSTQSFFDANSGSSPFAGFEQPKSCRANSLRNVFSKYGVVNRVFVEERQKSAFITYATTEEAEAAIKEMDGNMVNGITLRVSFARRQNQCGDSGRFRSGKSFDRNSVGDERGGSGRSNHSWGERNSRFRGNVRLRGERGGRGRGRGRTYESADSLHPTASTENNDDFWPGANKGSGDNWSSAEIRPRDKDDFWSAGKQSPEKTSGWRNVERNDEKDDSFDTYKSTISVNEKNDFDTGKPTVVNNKDDEWDGFDTYKSTVSVKERNDFNTWKSTVVNNKDDEGDSFDTYKSTVVNNKDDEGDNFDTYKSTVSVKERNDFNIWKSAVVNNKGDDFDTYRPFDNNGKSGSSATRSRGAIDDNSQENFGKKHGYFGEHIGDERRHNSSDDRYNSFRGDGRGSRMSRRGSRNRGGPSWQPRKRKNESKDVDHCSIRDESGDKNDFWPSSVCHTSAQNKNDSNSRENKLQERVTSSHQSSNKSDEPWVVERSGEDQLFRGSTGRNHRSGRRGENRGGGFRRQRRNFDSKITWPDDEKGKLPCYDEWPDNGSKPSSDSWPTLSDDKMRNSLPPPPPISEVQIAWSEATKKTSKQMAATMKGEETVTQHKPEIRTQVSYAEDDPLIK</sequence>
<feature type="compositionally biased region" description="Polar residues" evidence="15">
    <location>
        <begin position="1320"/>
        <end position="1329"/>
    </location>
</feature>
<dbReference type="GO" id="GO:0005743">
    <property type="term" value="C:mitochondrial inner membrane"/>
    <property type="evidence" value="ECO:0007669"/>
    <property type="project" value="UniProtKB-SubCell"/>
</dbReference>
<dbReference type="SUPFAM" id="SSF47473">
    <property type="entry name" value="EF-hand"/>
    <property type="match status" value="1"/>
</dbReference>
<feature type="repeat" description="Solcar" evidence="13">
    <location>
        <begin position="254"/>
        <end position="340"/>
    </location>
</feature>
<keyword evidence="19" id="KW-1185">Reference proteome</keyword>
<dbReference type="EnsemblMetazoa" id="OVOC2434.1">
    <property type="protein sequence ID" value="OVOC2434.1"/>
    <property type="gene ID" value="WBGene00239243"/>
</dbReference>
<dbReference type="GO" id="GO:0005509">
    <property type="term" value="F:calcium ion binding"/>
    <property type="evidence" value="ECO:0007669"/>
    <property type="project" value="InterPro"/>
</dbReference>
<accession>A0A8R1XUS8</accession>
<organism evidence="18 19">
    <name type="scientific">Onchocerca volvulus</name>
    <dbReference type="NCBI Taxonomy" id="6282"/>
    <lineage>
        <taxon>Eukaryota</taxon>
        <taxon>Metazoa</taxon>
        <taxon>Ecdysozoa</taxon>
        <taxon>Nematoda</taxon>
        <taxon>Chromadorea</taxon>
        <taxon>Rhabditida</taxon>
        <taxon>Spirurina</taxon>
        <taxon>Spiruromorpha</taxon>
        <taxon>Filarioidea</taxon>
        <taxon>Onchocercidae</taxon>
        <taxon>Onchocerca</taxon>
    </lineage>
</organism>
<evidence type="ECO:0000256" key="6">
    <source>
        <dbReference type="ARBA" id="ARBA00022737"/>
    </source>
</evidence>
<dbReference type="OMA" id="GFDTYKP"/>
<feature type="compositionally biased region" description="Polar residues" evidence="15">
    <location>
        <begin position="1220"/>
        <end position="1230"/>
    </location>
</feature>
<evidence type="ECO:0000313" key="18">
    <source>
        <dbReference type="EnsemblMetazoa" id="OVOC2434.1"/>
    </source>
</evidence>
<dbReference type="Pfam" id="PF00153">
    <property type="entry name" value="Mito_carr"/>
    <property type="match status" value="3"/>
</dbReference>
<evidence type="ECO:0000256" key="7">
    <source>
        <dbReference type="ARBA" id="ARBA00022792"/>
    </source>
</evidence>
<dbReference type="Proteomes" id="UP000024404">
    <property type="component" value="Unassembled WGS sequence"/>
</dbReference>
<reference evidence="19" key="1">
    <citation type="submission" date="2013-10" db="EMBL/GenBank/DDBJ databases">
        <title>Genome sequencing of Onchocerca volvulus.</title>
        <authorList>
            <person name="Cotton J."/>
            <person name="Tsai J."/>
            <person name="Stanley E."/>
            <person name="Tracey A."/>
            <person name="Holroyd N."/>
            <person name="Lustigman S."/>
            <person name="Berriman M."/>
        </authorList>
    </citation>
    <scope>NUCLEOTIDE SEQUENCE</scope>
</reference>
<dbReference type="Gene3D" id="1.50.40.10">
    <property type="entry name" value="Mitochondrial carrier domain"/>
    <property type="match status" value="1"/>
</dbReference>
<evidence type="ECO:0000313" key="19">
    <source>
        <dbReference type="Proteomes" id="UP000024404"/>
    </source>
</evidence>
<keyword evidence="12" id="KW-0694">RNA-binding</keyword>
<dbReference type="SMART" id="SM00360">
    <property type="entry name" value="RRM"/>
    <property type="match status" value="1"/>
</dbReference>
<dbReference type="SUPFAM" id="SSF103506">
    <property type="entry name" value="Mitochondrial carrier"/>
    <property type="match status" value="1"/>
</dbReference>
<dbReference type="AlphaFoldDB" id="A0A8R1XUS8"/>
<feature type="compositionally biased region" description="Polar residues" evidence="15">
    <location>
        <begin position="1117"/>
        <end position="1126"/>
    </location>
</feature>
<feature type="region of interest" description="Disordered" evidence="15">
    <location>
        <begin position="1107"/>
        <end position="1346"/>
    </location>
</feature>
<feature type="region of interest" description="Disordered" evidence="15">
    <location>
        <begin position="865"/>
        <end position="993"/>
    </location>
</feature>
<keyword evidence="10" id="KW-0496">Mitochondrion</keyword>
<reference evidence="18" key="2">
    <citation type="submission" date="2022-06" db="UniProtKB">
        <authorList>
            <consortium name="EnsemblMetazoa"/>
        </authorList>
    </citation>
    <scope>IDENTIFICATION</scope>
</reference>
<keyword evidence="11 13" id="KW-0472">Membrane</keyword>
<evidence type="ECO:0000256" key="14">
    <source>
        <dbReference type="SAM" id="Coils"/>
    </source>
</evidence>
<evidence type="ECO:0000256" key="3">
    <source>
        <dbReference type="ARBA" id="ARBA00022448"/>
    </source>
</evidence>
<dbReference type="InterPro" id="IPR023395">
    <property type="entry name" value="MCP_dom_sf"/>
</dbReference>
<dbReference type="InterPro" id="IPR011992">
    <property type="entry name" value="EF-hand-dom_pair"/>
</dbReference>
<keyword evidence="4 13" id="KW-0812">Transmembrane</keyword>
<dbReference type="InterPro" id="IPR018247">
    <property type="entry name" value="EF_Hand_1_Ca_BS"/>
</dbReference>
<dbReference type="Pfam" id="PF13499">
    <property type="entry name" value="EF-hand_7"/>
    <property type="match status" value="2"/>
</dbReference>
<keyword evidence="6" id="KW-0677">Repeat</keyword>
<evidence type="ECO:0000256" key="11">
    <source>
        <dbReference type="ARBA" id="ARBA00023136"/>
    </source>
</evidence>
<dbReference type="InterPro" id="IPR012677">
    <property type="entry name" value="Nucleotide-bd_a/b_plait_sf"/>
</dbReference>
<dbReference type="Gene3D" id="1.10.238.10">
    <property type="entry name" value="EF-hand"/>
    <property type="match status" value="2"/>
</dbReference>
<dbReference type="PROSITE" id="PS50102">
    <property type="entry name" value="RRM"/>
    <property type="match status" value="1"/>
</dbReference>
<keyword evidence="5" id="KW-0479">Metal-binding</keyword>
<proteinExistence type="inferred from homology"/>
<feature type="domain" description="EF-hand" evidence="17">
    <location>
        <begin position="81"/>
        <end position="116"/>
    </location>
</feature>
<feature type="compositionally biased region" description="Basic and acidic residues" evidence="15">
    <location>
        <begin position="1231"/>
        <end position="1240"/>
    </location>
</feature>
<dbReference type="InterPro" id="IPR018108">
    <property type="entry name" value="MCP_transmembrane"/>
</dbReference>
<dbReference type="InterPro" id="IPR002048">
    <property type="entry name" value="EF_hand_dom"/>
</dbReference>
<dbReference type="FunFam" id="1.50.40.10:FF:000003">
    <property type="entry name" value="Putative calcium-binding mitochondrial carrier protein scamc-2"/>
    <property type="match status" value="1"/>
</dbReference>
<dbReference type="PROSITE" id="PS50920">
    <property type="entry name" value="SOLCAR"/>
    <property type="match status" value="3"/>
</dbReference>
<feature type="region of interest" description="Disordered" evidence="15">
    <location>
        <begin position="1362"/>
        <end position="1394"/>
    </location>
</feature>
<dbReference type="InterPro" id="IPR035979">
    <property type="entry name" value="RBD_domain_sf"/>
</dbReference>
<feature type="compositionally biased region" description="Basic and acidic residues" evidence="15">
    <location>
        <begin position="1196"/>
        <end position="1214"/>
    </location>
</feature>
<feature type="domain" description="EF-hand" evidence="17">
    <location>
        <begin position="148"/>
        <end position="183"/>
    </location>
</feature>
<keyword evidence="3" id="KW-0813">Transport</keyword>
<protein>
    <submittedName>
        <fullName evidence="18">Uncharacterized protein</fullName>
    </submittedName>
</protein>
<dbReference type="PROSITE" id="PS50222">
    <property type="entry name" value="EF_HAND_2"/>
    <property type="match status" value="2"/>
</dbReference>
<feature type="compositionally biased region" description="Basic and acidic residues" evidence="15">
    <location>
        <begin position="1293"/>
        <end position="1308"/>
    </location>
</feature>
<feature type="repeat" description="Solcar" evidence="13">
    <location>
        <begin position="351"/>
        <end position="437"/>
    </location>
</feature>
<dbReference type="GO" id="GO:0003723">
    <property type="term" value="F:RNA binding"/>
    <property type="evidence" value="ECO:0007669"/>
    <property type="project" value="UniProtKB-UniRule"/>
</dbReference>
<dbReference type="PROSITE" id="PS00018">
    <property type="entry name" value="EF_HAND_1"/>
    <property type="match status" value="2"/>
</dbReference>
<feature type="compositionally biased region" description="Polar residues" evidence="15">
    <location>
        <begin position="1241"/>
        <end position="1250"/>
    </location>
</feature>
<evidence type="ECO:0000256" key="9">
    <source>
        <dbReference type="ARBA" id="ARBA00022989"/>
    </source>
</evidence>
<feature type="domain" description="RRM" evidence="16">
    <location>
        <begin position="788"/>
        <end position="861"/>
    </location>
</feature>
<keyword evidence="8" id="KW-0106">Calcium</keyword>
<feature type="compositionally biased region" description="Basic and acidic residues" evidence="15">
    <location>
        <begin position="1368"/>
        <end position="1380"/>
    </location>
</feature>
<feature type="compositionally biased region" description="Basic and acidic residues" evidence="15">
    <location>
        <begin position="875"/>
        <end position="888"/>
    </location>
</feature>
<feature type="compositionally biased region" description="Basic and acidic residues" evidence="15">
    <location>
        <begin position="1145"/>
        <end position="1172"/>
    </location>
</feature>
<dbReference type="InterPro" id="IPR000504">
    <property type="entry name" value="RRM_dom"/>
</dbReference>
<evidence type="ECO:0000259" key="16">
    <source>
        <dbReference type="PROSITE" id="PS50102"/>
    </source>
</evidence>
<dbReference type="CDD" id="cd00051">
    <property type="entry name" value="EFh"/>
    <property type="match status" value="1"/>
</dbReference>
<keyword evidence="9" id="KW-1133">Transmembrane helix</keyword>
<comment type="subcellular location">
    <subcellularLocation>
        <location evidence="1">Mitochondrion inner membrane</location>
        <topology evidence="1">Multi-pass membrane protein</topology>
    </subcellularLocation>
</comment>
<evidence type="ECO:0000256" key="10">
    <source>
        <dbReference type="ARBA" id="ARBA00023128"/>
    </source>
</evidence>
<dbReference type="EMBL" id="CMVM020000074">
    <property type="status" value="NOT_ANNOTATED_CDS"/>
    <property type="molecule type" value="Genomic_DNA"/>
</dbReference>
<dbReference type="SUPFAM" id="SSF54928">
    <property type="entry name" value="RNA-binding domain, RBD"/>
    <property type="match status" value="1"/>
</dbReference>
<keyword evidence="7" id="KW-0999">Mitochondrion inner membrane</keyword>
<dbReference type="Gene3D" id="3.30.70.330">
    <property type="match status" value="1"/>
</dbReference>
<evidence type="ECO:0000256" key="8">
    <source>
        <dbReference type="ARBA" id="ARBA00022837"/>
    </source>
</evidence>
<evidence type="ECO:0000256" key="1">
    <source>
        <dbReference type="ARBA" id="ARBA00004448"/>
    </source>
</evidence>
<dbReference type="SMART" id="SM00054">
    <property type="entry name" value="EFh"/>
    <property type="match status" value="2"/>
</dbReference>
<dbReference type="PRINTS" id="PR00926">
    <property type="entry name" value="MITOCARRIER"/>
</dbReference>
<name>A0A8R1XUS8_ONCVO</name>
<dbReference type="Pfam" id="PF00076">
    <property type="entry name" value="RRM_1"/>
    <property type="match status" value="1"/>
</dbReference>
<evidence type="ECO:0000256" key="5">
    <source>
        <dbReference type="ARBA" id="ARBA00022723"/>
    </source>
</evidence>
<dbReference type="InterPro" id="IPR002067">
    <property type="entry name" value="MCP"/>
</dbReference>
<dbReference type="GO" id="GO:0055085">
    <property type="term" value="P:transmembrane transport"/>
    <property type="evidence" value="ECO:0007669"/>
    <property type="project" value="InterPro"/>
</dbReference>
<evidence type="ECO:0000256" key="2">
    <source>
        <dbReference type="ARBA" id="ARBA00006375"/>
    </source>
</evidence>
<evidence type="ECO:0000259" key="17">
    <source>
        <dbReference type="PROSITE" id="PS50222"/>
    </source>
</evidence>
<comment type="similarity">
    <text evidence="2">Belongs to the mitochondrial carrier (TC 2.A.29) family.</text>
</comment>
<evidence type="ECO:0000256" key="12">
    <source>
        <dbReference type="PROSITE-ProRule" id="PRU00176"/>
    </source>
</evidence>
<evidence type="ECO:0000256" key="13">
    <source>
        <dbReference type="PROSITE-ProRule" id="PRU00282"/>
    </source>
</evidence>
<feature type="compositionally biased region" description="Basic and acidic residues" evidence="15">
    <location>
        <begin position="983"/>
        <end position="993"/>
    </location>
</feature>
<feature type="repeat" description="Solcar" evidence="13">
    <location>
        <begin position="448"/>
        <end position="537"/>
    </location>
</feature>
<dbReference type="FunFam" id="1.10.238.10:FF:000028">
    <property type="entry name" value="Putative calcium-binding mitochondrial carrier protein scamc-2"/>
    <property type="match status" value="1"/>
</dbReference>
<evidence type="ECO:0000256" key="15">
    <source>
        <dbReference type="SAM" id="MobiDB-lite"/>
    </source>
</evidence>
<dbReference type="PANTHER" id="PTHR24089">
    <property type="entry name" value="SOLUTE CARRIER FAMILY 25"/>
    <property type="match status" value="1"/>
</dbReference>
<keyword evidence="14" id="KW-0175">Coiled coil</keyword>